<feature type="domain" description="Transcription regulator AsnC/Lrp ligand binding" evidence="1">
    <location>
        <begin position="9"/>
        <end position="77"/>
    </location>
</feature>
<sequence length="82" mass="9668">MTVKIASFIKTEFGKSEFFGEELQKIPDITKILSISGEYEFLIEIRVEKSEELIDIIEYIEKIPGIKEVHSHYVLSEWEKKF</sequence>
<dbReference type="InterPro" id="IPR011008">
    <property type="entry name" value="Dimeric_a/b-barrel"/>
</dbReference>
<dbReference type="Gene3D" id="3.30.70.920">
    <property type="match status" value="1"/>
</dbReference>
<dbReference type="InterPro" id="IPR019887">
    <property type="entry name" value="Tscrpt_reg_AsnC/Lrp_C"/>
</dbReference>
<dbReference type="KEGG" id="psyt:DSAG12_01498"/>
<dbReference type="Proteomes" id="UP000321408">
    <property type="component" value="Chromosome"/>
</dbReference>
<protein>
    <submittedName>
        <fullName evidence="2">Lrp/AsnC ligand binding domain-containing protein</fullName>
    </submittedName>
</protein>
<proteinExistence type="predicted"/>
<keyword evidence="3" id="KW-1185">Reference proteome</keyword>
<dbReference type="SUPFAM" id="SSF54909">
    <property type="entry name" value="Dimeric alpha+beta barrel"/>
    <property type="match status" value="1"/>
</dbReference>
<name>A0A5B9D9I3_9ARCH</name>
<dbReference type="AlphaFoldDB" id="A0A5B9D9I3"/>
<accession>A0A5B9D9I3</accession>
<evidence type="ECO:0000313" key="3">
    <source>
        <dbReference type="Proteomes" id="UP000321408"/>
    </source>
</evidence>
<organism evidence="2 3">
    <name type="scientific">Promethearchaeum syntrophicum</name>
    <dbReference type="NCBI Taxonomy" id="2594042"/>
    <lineage>
        <taxon>Archaea</taxon>
        <taxon>Promethearchaeati</taxon>
        <taxon>Promethearchaeota</taxon>
        <taxon>Promethearchaeia</taxon>
        <taxon>Promethearchaeales</taxon>
        <taxon>Promethearchaeaceae</taxon>
        <taxon>Promethearchaeum</taxon>
    </lineage>
</organism>
<dbReference type="GeneID" id="41329491"/>
<evidence type="ECO:0000313" key="2">
    <source>
        <dbReference type="EMBL" id="QEE15671.1"/>
    </source>
</evidence>
<dbReference type="RefSeq" id="WP_147662572.1">
    <property type="nucleotide sequence ID" value="NZ_CP042905.2"/>
</dbReference>
<dbReference type="EMBL" id="CP042905">
    <property type="protein sequence ID" value="QEE15671.1"/>
    <property type="molecule type" value="Genomic_DNA"/>
</dbReference>
<reference evidence="2 3" key="2">
    <citation type="journal article" date="2024" name="Int. J. Syst. Evol. Microbiol.">
        <title>Promethearchaeum syntrophicum gen. nov., sp. nov., an anaerobic, obligately syntrophic archaeon, the first isolate of the lineage 'Asgard' archaea, and proposal of the new archaeal phylum Promethearchaeota phyl. nov. and kingdom Promethearchaeati regn. nov.</title>
        <authorList>
            <person name="Imachi H."/>
            <person name="Nobu M.K."/>
            <person name="Kato S."/>
            <person name="Takaki Y."/>
            <person name="Miyazaki M."/>
            <person name="Miyata M."/>
            <person name="Ogawara M."/>
            <person name="Saito Y."/>
            <person name="Sakai S."/>
            <person name="Tahara Y.O."/>
            <person name="Takano Y."/>
            <person name="Tasumi E."/>
            <person name="Uematsu K."/>
            <person name="Yoshimura T."/>
            <person name="Itoh T."/>
            <person name="Ohkuma M."/>
            <person name="Takai K."/>
        </authorList>
    </citation>
    <scope>NUCLEOTIDE SEQUENCE [LARGE SCALE GENOMIC DNA]</scope>
    <source>
        <strain evidence="2 3">MK-D1</strain>
    </source>
</reference>
<dbReference type="Pfam" id="PF01037">
    <property type="entry name" value="AsnC_trans_reg"/>
    <property type="match status" value="1"/>
</dbReference>
<gene>
    <name evidence="2" type="ORF">DSAG12_01498</name>
</gene>
<reference evidence="2 3" key="1">
    <citation type="journal article" date="2020" name="Nature">
        <title>Isolation of an archaeon at the prokaryote-eukaryote interface.</title>
        <authorList>
            <person name="Imachi H."/>
            <person name="Nobu M.K."/>
            <person name="Nakahara N."/>
            <person name="Morono Y."/>
            <person name="Ogawara M."/>
            <person name="Takaki Y."/>
            <person name="Takano Y."/>
            <person name="Uematsu K."/>
            <person name="Ikuta T."/>
            <person name="Ito M."/>
            <person name="Matsui Y."/>
            <person name="Miyazaki M."/>
            <person name="Murata K."/>
            <person name="Saito Y."/>
            <person name="Sakai S."/>
            <person name="Song C."/>
            <person name="Tasumi E."/>
            <person name="Yamanaka Y."/>
            <person name="Yamaguchi T."/>
            <person name="Kamagata Y."/>
            <person name="Tamaki H."/>
            <person name="Takai K."/>
        </authorList>
    </citation>
    <scope>NUCLEOTIDE SEQUENCE [LARGE SCALE GENOMIC DNA]</scope>
    <source>
        <strain evidence="2 3">MK-D1</strain>
    </source>
</reference>
<evidence type="ECO:0000259" key="1">
    <source>
        <dbReference type="Pfam" id="PF01037"/>
    </source>
</evidence>